<reference evidence="1" key="1">
    <citation type="journal article" date="2019" name="Sci. Rep.">
        <title>Draft genome of Tanacetum cinerariifolium, the natural source of mosquito coil.</title>
        <authorList>
            <person name="Yamashiro T."/>
            <person name="Shiraishi A."/>
            <person name="Satake H."/>
            <person name="Nakayama K."/>
        </authorList>
    </citation>
    <scope>NUCLEOTIDE SEQUENCE</scope>
</reference>
<keyword evidence="1" id="KW-0548">Nucleotidyltransferase</keyword>
<sequence>MYPPILNINHFRHFLDILRNYDPIDEEPMWATDRVIAPTPDSAITIPETANEFAIKALFDRLLREIRAFSQHENESLTDAWLRMKEMLRNFHGHNMSKADLGTSINLMPYYLYAKLSLETIKPTKISVRLADQSFQYPVGIAENMLVEVVIRVKQKQLNLGVGTKRMIFNIDSAIKHSFSNDDTCFSIDVIDEILEEDFDALLDEGSKILHSIEGTVLEEELFFEFDKFIAIVPNENYDSESDKEELEFKKITMDTDYKIKTSLEEPPTDLELKPFLDNLEYQKIIFLCHFVGIKSHLNVVGVIAAHIEVNTAQLELVLLMKVKTASTKEVIKNGATLPKTQVVDGVMTMMPITFAEDKAQRRLEVKARSTLMMSIPNEHQLKFNSIKDAKLLLQAIEKRFRGNAATKKT</sequence>
<dbReference type="EMBL" id="BKCJ010008738">
    <property type="protein sequence ID" value="GEU83720.1"/>
    <property type="molecule type" value="Genomic_DNA"/>
</dbReference>
<accession>A0A6L2NC98</accession>
<gene>
    <name evidence="1" type="ORF">Tci_055698</name>
</gene>
<name>A0A6L2NC98_TANCI</name>
<keyword evidence="1" id="KW-0695">RNA-directed DNA polymerase</keyword>
<organism evidence="1">
    <name type="scientific">Tanacetum cinerariifolium</name>
    <name type="common">Dalmatian daisy</name>
    <name type="synonym">Chrysanthemum cinerariifolium</name>
    <dbReference type="NCBI Taxonomy" id="118510"/>
    <lineage>
        <taxon>Eukaryota</taxon>
        <taxon>Viridiplantae</taxon>
        <taxon>Streptophyta</taxon>
        <taxon>Embryophyta</taxon>
        <taxon>Tracheophyta</taxon>
        <taxon>Spermatophyta</taxon>
        <taxon>Magnoliopsida</taxon>
        <taxon>eudicotyledons</taxon>
        <taxon>Gunneridae</taxon>
        <taxon>Pentapetalae</taxon>
        <taxon>asterids</taxon>
        <taxon>campanulids</taxon>
        <taxon>Asterales</taxon>
        <taxon>Asteraceae</taxon>
        <taxon>Asteroideae</taxon>
        <taxon>Anthemideae</taxon>
        <taxon>Anthemidinae</taxon>
        <taxon>Tanacetum</taxon>
    </lineage>
</organism>
<dbReference type="PANTHER" id="PTHR33067">
    <property type="entry name" value="RNA-DIRECTED DNA POLYMERASE-RELATED"/>
    <property type="match status" value="1"/>
</dbReference>
<proteinExistence type="predicted"/>
<comment type="caution">
    <text evidence="1">The sequence shown here is derived from an EMBL/GenBank/DDBJ whole genome shotgun (WGS) entry which is preliminary data.</text>
</comment>
<protein>
    <submittedName>
        <fullName evidence="1">Reverse transcriptase domain-containing protein</fullName>
    </submittedName>
</protein>
<keyword evidence="1" id="KW-0808">Transferase</keyword>
<dbReference type="GO" id="GO:0003964">
    <property type="term" value="F:RNA-directed DNA polymerase activity"/>
    <property type="evidence" value="ECO:0007669"/>
    <property type="project" value="UniProtKB-KW"/>
</dbReference>
<evidence type="ECO:0000313" key="1">
    <source>
        <dbReference type="EMBL" id="GEU83720.1"/>
    </source>
</evidence>
<dbReference type="PANTHER" id="PTHR33067:SF35">
    <property type="entry name" value="ASPARTIC PEPTIDASE DDI1-TYPE DOMAIN-CONTAINING PROTEIN"/>
    <property type="match status" value="1"/>
</dbReference>
<dbReference type="AlphaFoldDB" id="A0A6L2NC98"/>